<evidence type="ECO:0000259" key="4">
    <source>
        <dbReference type="Pfam" id="PF16978"/>
    </source>
</evidence>
<evidence type="ECO:0000256" key="1">
    <source>
        <dbReference type="ARBA" id="ARBA00009407"/>
    </source>
</evidence>
<dbReference type="Proteomes" id="UP001152759">
    <property type="component" value="Chromosome 5"/>
</dbReference>
<dbReference type="InterPro" id="IPR011993">
    <property type="entry name" value="PH-like_dom_sf"/>
</dbReference>
<dbReference type="AlphaFoldDB" id="A0A9P0C5H6"/>
<protein>
    <recommendedName>
        <fullName evidence="8">Mitogen-activated protein kinase 2-associated protein 1</fullName>
    </recommendedName>
</protein>
<dbReference type="PANTHER" id="PTHR13335:SF1">
    <property type="entry name" value="TARGET OF RAPAMYCIN COMPLEX 2 SUBUNIT MAPKAP1"/>
    <property type="match status" value="1"/>
</dbReference>
<dbReference type="OrthoDB" id="241990at2759"/>
<dbReference type="KEGG" id="btab:109035619"/>
<dbReference type="InterPro" id="IPR008828">
    <property type="entry name" value="Sin1/Avo1"/>
</dbReference>
<comment type="similarity">
    <text evidence="1">Belongs to the SIN1 family.</text>
</comment>
<evidence type="ECO:0000256" key="2">
    <source>
        <dbReference type="SAM" id="MobiDB-lite"/>
    </source>
</evidence>
<dbReference type="PANTHER" id="PTHR13335">
    <property type="entry name" value="TARGET OF RAPAMYCIN COMPLEX 2 SUBUNIT MAPKAP1"/>
    <property type="match status" value="1"/>
</dbReference>
<dbReference type="EMBL" id="OU963866">
    <property type="protein sequence ID" value="CAH0771796.1"/>
    <property type="molecule type" value="Genomic_DNA"/>
</dbReference>
<evidence type="ECO:0000259" key="3">
    <source>
        <dbReference type="Pfam" id="PF05422"/>
    </source>
</evidence>
<keyword evidence="7" id="KW-1185">Reference proteome</keyword>
<evidence type="ECO:0008006" key="8">
    <source>
        <dbReference type="Google" id="ProtNLM"/>
    </source>
</evidence>
<dbReference type="Pfam" id="PF16979">
    <property type="entry name" value="SIN1_PH"/>
    <property type="match status" value="1"/>
</dbReference>
<dbReference type="GO" id="GO:0005886">
    <property type="term" value="C:plasma membrane"/>
    <property type="evidence" value="ECO:0007669"/>
    <property type="project" value="TreeGrafter"/>
</dbReference>
<gene>
    <name evidence="6" type="ORF">BEMITA_LOCUS8498</name>
</gene>
<feature type="domain" description="SIN1-type PH" evidence="5">
    <location>
        <begin position="307"/>
        <end position="428"/>
    </location>
</feature>
<evidence type="ECO:0000313" key="7">
    <source>
        <dbReference type="Proteomes" id="UP001152759"/>
    </source>
</evidence>
<name>A0A9P0C5H6_BEMTA</name>
<dbReference type="InterPro" id="IPR031313">
    <property type="entry name" value="Sin1_PH_dom"/>
</dbReference>
<dbReference type="InterPro" id="IPR032679">
    <property type="entry name" value="Sin1_N"/>
</dbReference>
<dbReference type="Gene3D" id="2.30.29.30">
    <property type="entry name" value="Pleckstrin-homology domain (PH domain)/Phosphotyrosine-binding domain (PTB)"/>
    <property type="match status" value="1"/>
</dbReference>
<dbReference type="GO" id="GO:0031932">
    <property type="term" value="C:TORC2 complex"/>
    <property type="evidence" value="ECO:0007669"/>
    <property type="project" value="InterPro"/>
</dbReference>
<sequence length="457" mass="52828">MAFYDNKHWLLSQVRNSFMLFDDTGMCEVVMAGENLAKNLDCSKYDCYPGVEESEDEKDMDHSSDIHPDLEFGIYRSNTAARLKRMEEEQKRNANTMHIKWEPHAAALSEEDKDELFVAKDFRRKKDKREFQSLLTEQLKKYAYLPQNPFQDYAKFDGNGQIGVPTKKFGIFIAMLSPELRNYPMHVVVLTTAKISQLTGLICWKCSIDFPDVTLKESADNYGLFIADDDGEVNWDFPCLDPKEAVAKFGFRFLALVEVEPREQNSPTPPVEEPPIPEEQSQPQSKAQRQLEVDMMRMQGHMKALLFQSFKVHIINRVRSRTEVFLGVSGEKVEIYPVASQRGPFWWSKSRSATYSIDSVVACDLRENKSNNKAVFRLVYDNSGANSSDVSSSLHHQPVTWSCFKHHDFEAEYKVSEEIVQKINLILDSRNSQRRAEYLAIRERKSHRRKSFNFGPR</sequence>
<evidence type="ECO:0000313" key="6">
    <source>
        <dbReference type="EMBL" id="CAH0771796.1"/>
    </source>
</evidence>
<dbReference type="InterPro" id="IPR031567">
    <property type="entry name" value="CRIM_dom"/>
</dbReference>
<dbReference type="GO" id="GO:0005546">
    <property type="term" value="F:phosphatidylinositol-4,5-bisphosphate binding"/>
    <property type="evidence" value="ECO:0007669"/>
    <property type="project" value="TreeGrafter"/>
</dbReference>
<dbReference type="GO" id="GO:0005737">
    <property type="term" value="C:cytoplasm"/>
    <property type="evidence" value="ECO:0007669"/>
    <property type="project" value="TreeGrafter"/>
</dbReference>
<dbReference type="GO" id="GO:0038203">
    <property type="term" value="P:TORC2 signaling"/>
    <property type="evidence" value="ECO:0007669"/>
    <property type="project" value="TreeGrafter"/>
</dbReference>
<reference evidence="6" key="1">
    <citation type="submission" date="2021-12" db="EMBL/GenBank/DDBJ databases">
        <authorList>
            <person name="King R."/>
        </authorList>
    </citation>
    <scope>NUCLEOTIDE SEQUENCE</scope>
</reference>
<dbReference type="Pfam" id="PF16978">
    <property type="entry name" value="CRIM"/>
    <property type="match status" value="1"/>
</dbReference>
<organism evidence="6 7">
    <name type="scientific">Bemisia tabaci</name>
    <name type="common">Sweetpotato whitefly</name>
    <name type="synonym">Aleurodes tabaci</name>
    <dbReference type="NCBI Taxonomy" id="7038"/>
    <lineage>
        <taxon>Eukaryota</taxon>
        <taxon>Metazoa</taxon>
        <taxon>Ecdysozoa</taxon>
        <taxon>Arthropoda</taxon>
        <taxon>Hexapoda</taxon>
        <taxon>Insecta</taxon>
        <taxon>Pterygota</taxon>
        <taxon>Neoptera</taxon>
        <taxon>Paraneoptera</taxon>
        <taxon>Hemiptera</taxon>
        <taxon>Sternorrhyncha</taxon>
        <taxon>Aleyrodoidea</taxon>
        <taxon>Aleyrodidae</taxon>
        <taxon>Aleyrodinae</taxon>
        <taxon>Bemisia</taxon>
    </lineage>
</organism>
<evidence type="ECO:0000259" key="5">
    <source>
        <dbReference type="Pfam" id="PF16979"/>
    </source>
</evidence>
<accession>A0A9P0C5H6</accession>
<feature type="domain" description="Sin1 N-terminal" evidence="3">
    <location>
        <begin position="45"/>
        <end position="122"/>
    </location>
</feature>
<dbReference type="Pfam" id="PF05422">
    <property type="entry name" value="SIN1"/>
    <property type="match status" value="1"/>
</dbReference>
<feature type="region of interest" description="Disordered" evidence="2">
    <location>
        <begin position="261"/>
        <end position="289"/>
    </location>
</feature>
<feature type="domain" description="CRIM" evidence="4">
    <location>
        <begin position="132"/>
        <end position="265"/>
    </location>
</feature>
<proteinExistence type="inferred from homology"/>